<dbReference type="GO" id="GO:0046982">
    <property type="term" value="F:protein heterodimerization activity"/>
    <property type="evidence" value="ECO:0007669"/>
    <property type="project" value="InterPro"/>
</dbReference>
<evidence type="ECO:0000313" key="4">
    <source>
        <dbReference type="WBParaSite" id="PTRK_0001183000.1"/>
    </source>
</evidence>
<evidence type="ECO:0000259" key="2">
    <source>
        <dbReference type="Pfam" id="PF03847"/>
    </source>
</evidence>
<evidence type="ECO:0000256" key="1">
    <source>
        <dbReference type="ARBA" id="ARBA00017484"/>
    </source>
</evidence>
<sequence length="110" mass="13191">MFQPKYSPILNEKNLAQDMHIPKDLGESNIFVRNEVKRIADSLRPGIILTNEIIEILIESLTEFLDEVIVKTVKVTKHRKGLRVEKRDVKYVIERYFNIHQQYEIEDFWY</sequence>
<dbReference type="SUPFAM" id="SSF47113">
    <property type="entry name" value="Histone-fold"/>
    <property type="match status" value="1"/>
</dbReference>
<dbReference type="InterPro" id="IPR003228">
    <property type="entry name" value="TFIID_TAF12_dom"/>
</dbReference>
<organism evidence="3 4">
    <name type="scientific">Parastrongyloides trichosuri</name>
    <name type="common">Possum-specific nematode worm</name>
    <dbReference type="NCBI Taxonomy" id="131310"/>
    <lineage>
        <taxon>Eukaryota</taxon>
        <taxon>Metazoa</taxon>
        <taxon>Ecdysozoa</taxon>
        <taxon>Nematoda</taxon>
        <taxon>Chromadorea</taxon>
        <taxon>Rhabditida</taxon>
        <taxon>Tylenchina</taxon>
        <taxon>Panagrolaimomorpha</taxon>
        <taxon>Strongyloidoidea</taxon>
        <taxon>Strongyloididae</taxon>
        <taxon>Parastrongyloides</taxon>
    </lineage>
</organism>
<reference evidence="4" key="1">
    <citation type="submission" date="2017-02" db="UniProtKB">
        <authorList>
            <consortium name="WormBaseParasite"/>
        </authorList>
    </citation>
    <scope>IDENTIFICATION</scope>
</reference>
<dbReference type="AlphaFoldDB" id="A0A0N4ZTK2"/>
<dbReference type="Proteomes" id="UP000038045">
    <property type="component" value="Unplaced"/>
</dbReference>
<proteinExistence type="predicted"/>
<name>A0A0N4ZTK2_PARTI</name>
<feature type="domain" description="Transcription initiation factor TFIID subunit 12" evidence="2">
    <location>
        <begin position="49"/>
        <end position="99"/>
    </location>
</feature>
<dbReference type="InterPro" id="IPR009072">
    <property type="entry name" value="Histone-fold"/>
</dbReference>
<protein>
    <recommendedName>
        <fullName evidence="1">Transcription initiation factor TFIID subunit 12</fullName>
    </recommendedName>
</protein>
<accession>A0A0N4ZTK2</accession>
<dbReference type="Gene3D" id="1.10.20.10">
    <property type="entry name" value="Histone, subunit A"/>
    <property type="match status" value="1"/>
</dbReference>
<dbReference type="GO" id="GO:0005669">
    <property type="term" value="C:transcription factor TFIID complex"/>
    <property type="evidence" value="ECO:0007669"/>
    <property type="project" value="InterPro"/>
</dbReference>
<dbReference type="Pfam" id="PF03847">
    <property type="entry name" value="TFIID_20kDa"/>
    <property type="match status" value="1"/>
</dbReference>
<evidence type="ECO:0000313" key="3">
    <source>
        <dbReference type="Proteomes" id="UP000038045"/>
    </source>
</evidence>
<keyword evidence="3" id="KW-1185">Reference proteome</keyword>
<dbReference type="WBParaSite" id="PTRK_0001183000.1">
    <property type="protein sequence ID" value="PTRK_0001183000.1"/>
    <property type="gene ID" value="PTRK_0001183000"/>
</dbReference>
<dbReference type="GO" id="GO:0006352">
    <property type="term" value="P:DNA-templated transcription initiation"/>
    <property type="evidence" value="ECO:0007669"/>
    <property type="project" value="InterPro"/>
</dbReference>